<keyword evidence="2" id="KW-0175">Coiled coil</keyword>
<feature type="domain" description="DNA methylase adenine-specific" evidence="3">
    <location>
        <begin position="289"/>
        <end position="607"/>
    </location>
</feature>
<dbReference type="InterPro" id="IPR002052">
    <property type="entry name" value="DNA_methylase_N6_adenine_CS"/>
</dbReference>
<dbReference type="Pfam" id="PF13588">
    <property type="entry name" value="HSDR_N_2"/>
    <property type="match status" value="1"/>
</dbReference>
<dbReference type="PROSITE" id="PS00092">
    <property type="entry name" value="N6_MTASE"/>
    <property type="match status" value="1"/>
</dbReference>
<feature type="coiled-coil region" evidence="2">
    <location>
        <begin position="586"/>
        <end position="666"/>
    </location>
</feature>
<evidence type="ECO:0000313" key="6">
    <source>
        <dbReference type="Proteomes" id="UP000665043"/>
    </source>
</evidence>
<evidence type="ECO:0000259" key="3">
    <source>
        <dbReference type="Pfam" id="PF02384"/>
    </source>
</evidence>
<name>A0ABX7VX83_9BACI</name>
<dbReference type="RefSeq" id="WP_209366271.1">
    <property type="nucleotide sequence ID" value="NZ_CP046956.1"/>
</dbReference>
<dbReference type="PANTHER" id="PTHR42998">
    <property type="entry name" value="TYPE I RESTRICTION ENZYME HINDVIIP M PROTEIN-RELATED"/>
    <property type="match status" value="1"/>
</dbReference>
<keyword evidence="1" id="KW-0680">Restriction system</keyword>
<evidence type="ECO:0000259" key="4">
    <source>
        <dbReference type="Pfam" id="PF13588"/>
    </source>
</evidence>
<dbReference type="InterPro" id="IPR029464">
    <property type="entry name" value="HSDR_N"/>
</dbReference>
<keyword evidence="6" id="KW-1185">Reference proteome</keyword>
<dbReference type="PRINTS" id="PR00507">
    <property type="entry name" value="N12N6MTFRASE"/>
</dbReference>
<proteinExistence type="predicted"/>
<gene>
    <name evidence="5" type="ORF">ERJ70_18795</name>
</gene>
<evidence type="ECO:0000256" key="1">
    <source>
        <dbReference type="ARBA" id="ARBA00022747"/>
    </source>
</evidence>
<dbReference type="GO" id="GO:0008168">
    <property type="term" value="F:methyltransferase activity"/>
    <property type="evidence" value="ECO:0007669"/>
    <property type="project" value="UniProtKB-KW"/>
</dbReference>
<accession>A0ABX7VX83</accession>
<dbReference type="Proteomes" id="UP000665043">
    <property type="component" value="Chromosome"/>
</dbReference>
<reference evidence="5 6" key="1">
    <citation type="submission" date="2019-12" db="EMBL/GenBank/DDBJ databases">
        <title>The whole genome sequencing of a strain isolated from a Mars analog, Dalangtan Playa.</title>
        <authorList>
            <person name="Huang T."/>
        </authorList>
    </citation>
    <scope>NUCLEOTIDE SEQUENCE [LARGE SCALE GENOMIC DNA]</scope>
    <source>
        <strain evidence="5 6">DP4-553-S</strain>
    </source>
</reference>
<dbReference type="Gene3D" id="3.40.50.150">
    <property type="entry name" value="Vaccinia Virus protein VP39"/>
    <property type="match status" value="1"/>
</dbReference>
<organism evidence="5 6">
    <name type="scientific">Sediminibacillus dalangtanensis</name>
    <dbReference type="NCBI Taxonomy" id="2729421"/>
    <lineage>
        <taxon>Bacteria</taxon>
        <taxon>Bacillati</taxon>
        <taxon>Bacillota</taxon>
        <taxon>Bacilli</taxon>
        <taxon>Bacillales</taxon>
        <taxon>Bacillaceae</taxon>
        <taxon>Sediminibacillus</taxon>
    </lineage>
</organism>
<dbReference type="GO" id="GO:0032259">
    <property type="term" value="P:methylation"/>
    <property type="evidence" value="ECO:0007669"/>
    <property type="project" value="UniProtKB-KW"/>
</dbReference>
<dbReference type="SUPFAM" id="SSF53335">
    <property type="entry name" value="S-adenosyl-L-methionine-dependent methyltransferases"/>
    <property type="match status" value="1"/>
</dbReference>
<sequence>MAFNPNDYPELFTIKDDRIYYNQTNKGGTPKNYKWSDPEEKVRAKFYYDLVHKYDYPAHRIDLEVEVYRRKPEDFADIVIYEDNEFNSPYLVVECKEMEVSEPDFEQAIKQAWGNANNLAAEYAVAVAGKRLFAFEPKSFNYKNRNKYALNIPERYGKPIKYRLIKGDPEWDVKPSSLEELRSAFQKCHDILWEGGKRNPSEAFDEMSKLLFCKLQDERHETGDGEAYKFQIGTHEQPNEVATRVKDIYADSRSRMPHVFQSSIKISEELIYKVVEEIQEVSLYKTDLDAKGRAFEKFLGTVFREKMGQYFTPRPVVNFMVDMVNPTVRNRIIDPACGSGGFLLYALEKIQQEANDKFKDVISRRDYWKDWSLRSLHGVEINDQISRVAMMGMILHEDGHTNIQCADSLQSFSDMKNITTEFQPESFDIILTNPPFGASVKRVNKRQSHPVLDEYELGGKERNGQKTEILFIERCLDLLVPGGKMGIVLPEGIFNNPSLEYVRDFVEGRAFIDGVISLPLETFIASGASVKTSILFIKKFTKEETLTYNQKYNSILTKKIKEYSDTRDEIKEHYQSAIDCYDRSDIKALQDEISHLNQELETDLSSEEKKKTKAKIKDLKSNIKKIITKEDRDNVKKLKKEYNSKMKELEEKIIMETKQKLKEELNYKVFMANVDKAGVTATGDSAENELPEIYKRYKEFRKKKPLKFNTSKDE</sequence>
<feature type="domain" description="Type I restriction enzyme R protein N-terminal" evidence="4">
    <location>
        <begin position="38"/>
        <end position="137"/>
    </location>
</feature>
<dbReference type="PANTHER" id="PTHR42998:SF1">
    <property type="entry name" value="TYPE I RESTRICTION ENZYME HINDI METHYLASE SUBUNIT"/>
    <property type="match status" value="1"/>
</dbReference>
<evidence type="ECO:0000256" key="2">
    <source>
        <dbReference type="SAM" id="Coils"/>
    </source>
</evidence>
<protein>
    <submittedName>
        <fullName evidence="5">N-6 DNA methylase</fullName>
    </submittedName>
</protein>
<dbReference type="CDD" id="cd02440">
    <property type="entry name" value="AdoMet_MTases"/>
    <property type="match status" value="1"/>
</dbReference>
<dbReference type="InterPro" id="IPR029063">
    <property type="entry name" value="SAM-dependent_MTases_sf"/>
</dbReference>
<keyword evidence="5" id="KW-0489">Methyltransferase</keyword>
<dbReference type="EMBL" id="CP046956">
    <property type="protein sequence ID" value="QTN01149.1"/>
    <property type="molecule type" value="Genomic_DNA"/>
</dbReference>
<dbReference type="InterPro" id="IPR003356">
    <property type="entry name" value="DNA_methylase_A-5"/>
</dbReference>
<evidence type="ECO:0000313" key="5">
    <source>
        <dbReference type="EMBL" id="QTN01149.1"/>
    </source>
</evidence>
<dbReference type="Pfam" id="PF02384">
    <property type="entry name" value="N6_Mtase"/>
    <property type="match status" value="1"/>
</dbReference>
<keyword evidence="5" id="KW-0808">Transferase</keyword>
<dbReference type="InterPro" id="IPR052916">
    <property type="entry name" value="Type-I_RE_MTase_Subunit"/>
</dbReference>